<reference evidence="3 4" key="1">
    <citation type="journal article" date="2021" name="ACS Chem. Biol.">
        <title>Genomic-Led Discovery of a Novel Glycopeptide Antibiotic by Nonomuraea coxensis DSM 45129.</title>
        <authorList>
            <person name="Yushchuk O."/>
            <person name="Vior N.M."/>
            <person name="Andreo-Vidal A."/>
            <person name="Berini F."/>
            <person name="Ruckert C."/>
            <person name="Busche T."/>
            <person name="Binda E."/>
            <person name="Kalinowski J."/>
            <person name="Truman A.W."/>
            <person name="Marinelli F."/>
        </authorList>
    </citation>
    <scope>NUCLEOTIDE SEQUENCE [LARGE SCALE GENOMIC DNA]</scope>
    <source>
        <strain evidence="3 4">DSM 45129</strain>
    </source>
</reference>
<dbReference type="RefSeq" id="WP_211212741.1">
    <property type="nucleotide sequence ID" value="NZ_CP068985.1"/>
</dbReference>
<keyword evidence="4" id="KW-1185">Reference proteome</keyword>
<sequence>MAPRPEPVQQAEGRAGSGENLAGPGEDLAVARGRLAEAQGRVVRALVAGGEVPDGFDAARLRAQAASLVAKRRSIVARLRPDAAVAAGADLAAEFAAYARARGEPPPGYRADADGFAAWLRERGRLPDPPRRRTPWWRRRVP</sequence>
<feature type="domain" description="SCO6045-like C-terminal" evidence="2">
    <location>
        <begin position="36"/>
        <end position="122"/>
    </location>
</feature>
<accession>A0ABX8UB29</accession>
<evidence type="ECO:0000259" key="2">
    <source>
        <dbReference type="Pfam" id="PF26136"/>
    </source>
</evidence>
<proteinExistence type="predicted"/>
<organism evidence="3 4">
    <name type="scientific">Nonomuraea coxensis DSM 45129</name>
    <dbReference type="NCBI Taxonomy" id="1122611"/>
    <lineage>
        <taxon>Bacteria</taxon>
        <taxon>Bacillati</taxon>
        <taxon>Actinomycetota</taxon>
        <taxon>Actinomycetes</taxon>
        <taxon>Streptosporangiales</taxon>
        <taxon>Streptosporangiaceae</taxon>
        <taxon>Nonomuraea</taxon>
    </lineage>
</organism>
<dbReference type="InterPro" id="IPR058711">
    <property type="entry name" value="SCO6045-like_C"/>
</dbReference>
<feature type="region of interest" description="Disordered" evidence="1">
    <location>
        <begin position="1"/>
        <end position="25"/>
    </location>
</feature>
<gene>
    <name evidence="3" type="ORF">Nocox_37165</name>
</gene>
<name>A0ABX8UB29_9ACTN</name>
<dbReference type="EMBL" id="CP068985">
    <property type="protein sequence ID" value="QYC44987.1"/>
    <property type="molecule type" value="Genomic_DNA"/>
</dbReference>
<dbReference type="Pfam" id="PF26136">
    <property type="entry name" value="SCO6045_C"/>
    <property type="match status" value="1"/>
</dbReference>
<protein>
    <recommendedName>
        <fullName evidence="2">SCO6045-like C-terminal domain-containing protein</fullName>
    </recommendedName>
</protein>
<dbReference type="Proteomes" id="UP000824681">
    <property type="component" value="Chromosome"/>
</dbReference>
<evidence type="ECO:0000256" key="1">
    <source>
        <dbReference type="SAM" id="MobiDB-lite"/>
    </source>
</evidence>
<evidence type="ECO:0000313" key="4">
    <source>
        <dbReference type="Proteomes" id="UP000824681"/>
    </source>
</evidence>
<evidence type="ECO:0000313" key="3">
    <source>
        <dbReference type="EMBL" id="QYC44987.1"/>
    </source>
</evidence>